<dbReference type="PATRIC" id="fig|294.195.peg.4777"/>
<dbReference type="RefSeq" id="WP_056789996.1">
    <property type="nucleotide sequence ID" value="NZ_LCYC01000058.1"/>
</dbReference>
<gene>
    <name evidence="1" type="ORF">PFL603g_04473</name>
</gene>
<sequence length="1532" mass="169303">MTRSETYLDSPRQTTLEQIETLFREPPSLLVVAQDSAQAYLDQHLGTDIWRAGLIYIGTPNDSDGTLAYQSLAERVVQRLASAKTMLLAPEFHKVVQRRREVFEPGGPALAQLEPLINRCGALLLGAYAQRLQAWWREALPVDMTRWGYLSDDLLALLYDSPKPPGLSQAQFATLFPRHLLHPVRPDRQWNAQGGALRVQALYQPGPDGPQMLPVLVLSHGQQTLVFSPASGIHPLARLDDVAALLPAYGAVGQWFAQDVEGDPFDALAASYLAQQLRDIDSIDRHQPLLSGQHQRLLDHITDPRRWFVASLTPLQQTLRSALPNWLAQADDADSIAYARLLQNLVLARQRSNGQHFLDGIDSIRQFADNALQTCLRTEPAAQKLRAQDIQLTFNRVVAAAVPVEGGFIAGEVDPVTLTLTELALENLAGFPHTASDITLKGAKAPKWLTYSLLQRCVTKADVGQAYPDLLKKKLLDDPQESARRLQLFQAQLRVQLPMLALALKIKAEQGLTEAGFQCVHAALQASAAERKVQGQAMAVWPLAFKAAPGAVTDEVTNQFIIGPRDKSVGVHLLYRPLLTPTLQEFVSIQALLDAIKAPGTLQEQVLAWLAPARQAVYAHGGFNGPHIRHFLPGDEFTAYEKPAPVQLSKQLSTEDPARLIFHGTAKALVALADRQSVSNAEQRWAQLKQAGWLLLGAVLPFAGEPLMLGGWLLQLVDSLQSDIQRLASDDPQAKSAAVMDVLTNLMVILAHQAAPHDPLRPLQLEAPVFASLARPESSPPVPTQVPVPVRFTAPAGWANARGNLNAAQIARARGLSLRAFSGSWAGAEQSGPQRGLLRDTSHTPAQWQALIRGHLYRVTVKAGAVRVVSADGSTLGPWLKPLGEGQWDFDGQLRLAGGNADAAVDAKLKAGEAALSSLAQQYREAGRRRARANATMEVARHLARETTSKISEEQRATLRERYRKELQNKVQCSQEELQLLMRMREIKPRPHYEQELCEVLESLILSLRLLDVHMREQMAQINDRIKPLLEVLENESEDEAGSDLNRQAHADLDLRMREQVDAEESAIHWRTLERAYLDQLQAVPRLGRNKARALAADVPARPSILDLQALQLVTLWGITINLEGPPLEEEFFDSFNQVINRARWASRSLAELENMPATHEERVELLKSFSHVYATTDDHIHFWRAMAPDTFDLANLEKLQGLLASLHQHVEQALADLLAPPPGTRLAKPAQATGARQKKIIRTRNRDVYVARIKAPTQVGDTGTAELVDNKGTVIATFTEAQDGVWEPLEPPARPRVANPQLGALMNKGQRLLADVDKAIDNVQAMTGKCEPQSLQALLVAQANSRRMLAADIDSKLRQLDVSRLAATQQANARVRASDLRAAAVRLDAAGVQARVHASKLKLSSAEDVDFLHSLNEVRIVRQGARVPIKGKPRDFLQVYAVVDSHTGQPLCYAHFHYDSRVGPDDHYKDDAAHLKSPEQEWLGRQAQAEVEAQAFARIRTGQTGRVRQTLEIERASISRRLARRLFFSVD</sequence>
<dbReference type="Proteomes" id="UP000063434">
    <property type="component" value="Unassembled WGS sequence"/>
</dbReference>
<protein>
    <submittedName>
        <fullName evidence="1">Uncharacterized protein</fullName>
    </submittedName>
</protein>
<proteinExistence type="predicted"/>
<evidence type="ECO:0000313" key="1">
    <source>
        <dbReference type="EMBL" id="KWV71932.1"/>
    </source>
</evidence>
<dbReference type="EMBL" id="LCYC01000058">
    <property type="protein sequence ID" value="KWV71932.1"/>
    <property type="molecule type" value="Genomic_DNA"/>
</dbReference>
<accession>A0A109KMJ5</accession>
<name>A0A109KMJ5_PSEFL</name>
<reference evidence="1 2" key="1">
    <citation type="submission" date="2015-05" db="EMBL/GenBank/DDBJ databases">
        <title>A genomic and transcriptomic approach to investigate the blue pigment phenotype in Pseudomonas fluorescens.</title>
        <authorList>
            <person name="Andreani N.A."/>
            <person name="Cardazzo B."/>
        </authorList>
    </citation>
    <scope>NUCLEOTIDE SEQUENCE [LARGE SCALE GENOMIC DNA]</scope>
    <source>
        <strain evidence="1 2">Ps_40</strain>
    </source>
</reference>
<evidence type="ECO:0000313" key="2">
    <source>
        <dbReference type="Proteomes" id="UP000063434"/>
    </source>
</evidence>
<organism evidence="1 2">
    <name type="scientific">Pseudomonas fluorescens</name>
    <dbReference type="NCBI Taxonomy" id="294"/>
    <lineage>
        <taxon>Bacteria</taxon>
        <taxon>Pseudomonadati</taxon>
        <taxon>Pseudomonadota</taxon>
        <taxon>Gammaproteobacteria</taxon>
        <taxon>Pseudomonadales</taxon>
        <taxon>Pseudomonadaceae</taxon>
        <taxon>Pseudomonas</taxon>
    </lineage>
</organism>
<comment type="caution">
    <text evidence="1">The sequence shown here is derived from an EMBL/GenBank/DDBJ whole genome shotgun (WGS) entry which is preliminary data.</text>
</comment>